<comment type="cofactor">
    <cofactor evidence="2">
        <name>FMN</name>
        <dbReference type="ChEBI" id="CHEBI:58210"/>
    </cofactor>
</comment>
<dbReference type="InterPro" id="IPR050074">
    <property type="entry name" value="DHO_dehydrogenase"/>
</dbReference>
<evidence type="ECO:0000256" key="5">
    <source>
        <dbReference type="ARBA" id="ARBA00008008"/>
    </source>
</evidence>
<dbReference type="PANTHER" id="PTHR48109:SF1">
    <property type="entry name" value="DIHYDROOROTATE DEHYDROGENASE (FUMARATE)"/>
    <property type="match status" value="1"/>
</dbReference>
<dbReference type="PANTHER" id="PTHR48109">
    <property type="entry name" value="DIHYDROOROTATE DEHYDROGENASE (QUINONE), MITOCHONDRIAL-RELATED"/>
    <property type="match status" value="1"/>
</dbReference>
<keyword evidence="8" id="KW-0963">Cytoplasm</keyword>
<dbReference type="CDD" id="cd04741">
    <property type="entry name" value="DHOD_1A_like"/>
    <property type="match status" value="1"/>
</dbReference>
<dbReference type="InterPro" id="IPR001295">
    <property type="entry name" value="Dihydroorotate_DH_CS"/>
</dbReference>
<dbReference type="AlphaFoldDB" id="A0A0R1R602"/>
<dbReference type="GO" id="GO:0044205">
    <property type="term" value="P:'de novo' UMP biosynthetic process"/>
    <property type="evidence" value="ECO:0007669"/>
    <property type="project" value="UniProtKB-UniPathway"/>
</dbReference>
<comment type="subcellular location">
    <subcellularLocation>
        <location evidence="3">Cytoplasm</location>
    </subcellularLocation>
</comment>
<evidence type="ECO:0000256" key="4">
    <source>
        <dbReference type="ARBA" id="ARBA00004725"/>
    </source>
</evidence>
<dbReference type="GO" id="GO:1990663">
    <property type="term" value="F:dihydroorotate dehydrogenase (fumarate) activity"/>
    <property type="evidence" value="ECO:0007669"/>
    <property type="project" value="UniProtKB-EC"/>
</dbReference>
<comment type="catalytic activity">
    <reaction evidence="1">
        <text>(S)-dihydroorotate + fumarate = orotate + succinate</text>
        <dbReference type="Rhea" id="RHEA:30059"/>
        <dbReference type="ChEBI" id="CHEBI:29806"/>
        <dbReference type="ChEBI" id="CHEBI:30031"/>
        <dbReference type="ChEBI" id="CHEBI:30839"/>
        <dbReference type="ChEBI" id="CHEBI:30864"/>
        <dbReference type="EC" id="1.3.98.1"/>
    </reaction>
</comment>
<proteinExistence type="inferred from homology"/>
<dbReference type="UniPathway" id="UPA00070"/>
<keyword evidence="12" id="KW-0560">Oxidoreductase</keyword>
<evidence type="ECO:0000256" key="7">
    <source>
        <dbReference type="ARBA" id="ARBA00011911"/>
    </source>
</evidence>
<evidence type="ECO:0000256" key="9">
    <source>
        <dbReference type="ARBA" id="ARBA00022630"/>
    </source>
</evidence>
<gene>
    <name evidence="14" type="ORF">FD01_GL002724</name>
</gene>
<keyword evidence="15" id="KW-1185">Reference proteome</keyword>
<dbReference type="PATRIC" id="fig|1423769.4.peg.2935"/>
<protein>
    <recommendedName>
        <fullName evidence="7">dihydroorotate oxidase (fumarate)</fullName>
        <ecNumber evidence="7">1.3.98.1</ecNumber>
    </recommendedName>
</protein>
<comment type="similarity">
    <text evidence="5">Belongs to the dihydroorotate dehydrogenase family. Type 1 subfamily.</text>
</comment>
<accession>A0A0R1R602</accession>
<evidence type="ECO:0000256" key="2">
    <source>
        <dbReference type="ARBA" id="ARBA00001917"/>
    </source>
</evidence>
<dbReference type="FunFam" id="3.20.20.70:FF:000027">
    <property type="entry name" value="Dihydropyrimidine dehydrogenase [NADP(+)]"/>
    <property type="match status" value="1"/>
</dbReference>
<evidence type="ECO:0000259" key="13">
    <source>
        <dbReference type="Pfam" id="PF01180"/>
    </source>
</evidence>
<dbReference type="PROSITE" id="PS00912">
    <property type="entry name" value="DHODEHASE_2"/>
    <property type="match status" value="1"/>
</dbReference>
<organism evidence="14 15">
    <name type="scientific">Lacticaseibacillus manihotivorans DSM 13343 = JCM 12514</name>
    <dbReference type="NCBI Taxonomy" id="1423769"/>
    <lineage>
        <taxon>Bacteria</taxon>
        <taxon>Bacillati</taxon>
        <taxon>Bacillota</taxon>
        <taxon>Bacilli</taxon>
        <taxon>Lactobacillales</taxon>
        <taxon>Lactobacillaceae</taxon>
        <taxon>Lacticaseibacillus</taxon>
    </lineage>
</organism>
<evidence type="ECO:0000256" key="3">
    <source>
        <dbReference type="ARBA" id="ARBA00004496"/>
    </source>
</evidence>
<dbReference type="InterPro" id="IPR033886">
    <property type="entry name" value="DHOD_1A"/>
</dbReference>
<evidence type="ECO:0000256" key="12">
    <source>
        <dbReference type="ARBA" id="ARBA00023002"/>
    </source>
</evidence>
<evidence type="ECO:0000256" key="10">
    <source>
        <dbReference type="ARBA" id="ARBA00022643"/>
    </source>
</evidence>
<dbReference type="NCBIfam" id="NF002702">
    <property type="entry name" value="PRK02506.1"/>
    <property type="match status" value="1"/>
</dbReference>
<dbReference type="Pfam" id="PF01180">
    <property type="entry name" value="DHO_dh"/>
    <property type="match status" value="1"/>
</dbReference>
<keyword evidence="11" id="KW-0665">Pyrimidine biosynthesis</keyword>
<evidence type="ECO:0000256" key="11">
    <source>
        <dbReference type="ARBA" id="ARBA00022975"/>
    </source>
</evidence>
<dbReference type="Proteomes" id="UP000051790">
    <property type="component" value="Unassembled WGS sequence"/>
</dbReference>
<dbReference type="SUPFAM" id="SSF51395">
    <property type="entry name" value="FMN-linked oxidoreductases"/>
    <property type="match status" value="1"/>
</dbReference>
<dbReference type="Gene3D" id="3.20.20.70">
    <property type="entry name" value="Aldolase class I"/>
    <property type="match status" value="1"/>
</dbReference>
<comment type="pathway">
    <text evidence="4">Pyrimidine metabolism; UMP biosynthesis via de novo pathway.</text>
</comment>
<feature type="domain" description="Dihydroorotate dehydrogenase catalytic" evidence="13">
    <location>
        <begin position="53"/>
        <end position="343"/>
    </location>
</feature>
<comment type="subunit">
    <text evidence="6">Homodimer.</text>
</comment>
<reference evidence="14 15" key="1">
    <citation type="journal article" date="2015" name="Genome Announc.">
        <title>Expanding the biotechnology potential of lactobacilli through comparative genomics of 213 strains and associated genera.</title>
        <authorList>
            <person name="Sun Z."/>
            <person name="Harris H.M."/>
            <person name="McCann A."/>
            <person name="Guo C."/>
            <person name="Argimon S."/>
            <person name="Zhang W."/>
            <person name="Yang X."/>
            <person name="Jeffery I.B."/>
            <person name="Cooney J.C."/>
            <person name="Kagawa T.F."/>
            <person name="Liu W."/>
            <person name="Song Y."/>
            <person name="Salvetti E."/>
            <person name="Wrobel A."/>
            <person name="Rasinkangas P."/>
            <person name="Parkhill J."/>
            <person name="Rea M.C."/>
            <person name="O'Sullivan O."/>
            <person name="Ritari J."/>
            <person name="Douillard F.P."/>
            <person name="Paul Ross R."/>
            <person name="Yang R."/>
            <person name="Briner A.E."/>
            <person name="Felis G.E."/>
            <person name="de Vos W.M."/>
            <person name="Barrangou R."/>
            <person name="Klaenhammer T.R."/>
            <person name="Caufield P.W."/>
            <person name="Cui Y."/>
            <person name="Zhang H."/>
            <person name="O'Toole P.W."/>
        </authorList>
    </citation>
    <scope>NUCLEOTIDE SEQUENCE [LARGE SCALE GENOMIC DNA]</scope>
    <source>
        <strain evidence="14 15">DSM 13343</strain>
    </source>
</reference>
<evidence type="ECO:0000313" key="14">
    <source>
        <dbReference type="EMBL" id="KRL52137.1"/>
    </source>
</evidence>
<evidence type="ECO:0000313" key="15">
    <source>
        <dbReference type="Proteomes" id="UP000051790"/>
    </source>
</evidence>
<dbReference type="EMBL" id="AZEU01000045">
    <property type="protein sequence ID" value="KRL52137.1"/>
    <property type="molecule type" value="Genomic_DNA"/>
</dbReference>
<dbReference type="InterPro" id="IPR005720">
    <property type="entry name" value="Dihydroorotate_DH_cat"/>
</dbReference>
<keyword evidence="10" id="KW-0288">FMN</keyword>
<dbReference type="InterPro" id="IPR013785">
    <property type="entry name" value="Aldolase_TIM"/>
</dbReference>
<name>A0A0R1R602_9LACO</name>
<dbReference type="EC" id="1.3.98.1" evidence="7"/>
<sequence>MREKPNIQNVSAFLIRKLLVKVGKMWFNICQGLHLTAGQMDINLKGVSELTSLASSIQNFHFDNVLMNASGVHCMTTQELDELYASPAGSFVTKSGTPNARVGNPEPRYHQLELGSINSMGLPNNGIDYYLDYALDFQAKHPDHPIFLSVSGMSPSDYTLLAEKIQASDFNGLTEFNLSCPNVPGKPQIAYDFDTTEQILTDLFKIFTKPAGVKLPPFFDLAQFDQMAALLNRFPLTFINSINSLGNGLMIDPATDTALIRPKGGFGGIGGAYAKPIALANVRAFRQRLRDDIAIIGTGGVTTGRDVYDLILCGADMVQLGTVLQVEGVACFDRLNHELEAVMAEKGYTTLDDFRGKLQTIQ</sequence>
<dbReference type="InterPro" id="IPR023359">
    <property type="entry name" value="Dihydro_DH_chainA_dom2"/>
</dbReference>
<comment type="caution">
    <text evidence="14">The sequence shown here is derived from an EMBL/GenBank/DDBJ whole genome shotgun (WGS) entry which is preliminary data.</text>
</comment>
<dbReference type="Gene3D" id="2.30.26.10">
    <property type="entry name" value="Dihydroorotate Dehydrogenase A, chain A, domain 2"/>
    <property type="match status" value="1"/>
</dbReference>
<evidence type="ECO:0000256" key="8">
    <source>
        <dbReference type="ARBA" id="ARBA00022490"/>
    </source>
</evidence>
<evidence type="ECO:0000256" key="1">
    <source>
        <dbReference type="ARBA" id="ARBA00001694"/>
    </source>
</evidence>
<dbReference type="GO" id="GO:0005737">
    <property type="term" value="C:cytoplasm"/>
    <property type="evidence" value="ECO:0007669"/>
    <property type="project" value="UniProtKB-SubCell"/>
</dbReference>
<dbReference type="GO" id="GO:0006207">
    <property type="term" value="P:'de novo' pyrimidine nucleobase biosynthetic process"/>
    <property type="evidence" value="ECO:0007669"/>
    <property type="project" value="InterPro"/>
</dbReference>
<evidence type="ECO:0000256" key="6">
    <source>
        <dbReference type="ARBA" id="ARBA00011738"/>
    </source>
</evidence>
<keyword evidence="9" id="KW-0285">Flavoprotein</keyword>